<dbReference type="InterPro" id="IPR025303">
    <property type="entry name" value="PdaC"/>
</dbReference>
<dbReference type="Pfam" id="PF11738">
    <property type="entry name" value="DUF3298"/>
    <property type="match status" value="1"/>
</dbReference>
<proteinExistence type="predicted"/>
<sequence length="248" mass="27325">MRRVWIAAALTVIGVVWACAPLSAGEPVIIEETTESAEMSAKLPAELSDMPELAAILGQQAGRQIRAFADRAAEVYEQSDRQDQWRKWSLEIDHEVTFENPRLVSVLRRTWFYTGGAHGNVGLDSVIYDRQADSLVGFDDFFGSVQDGAPVLQTMAEYARNRLIETLGQASDPQWIRDGTAPKRANYEAFTLLPSSERDKVGGIAIHFGPYAVAPYAAGPQRVTIPQSEVSDNLTQPWRDLFAGSPAD</sequence>
<evidence type="ECO:0000313" key="4">
    <source>
        <dbReference type="Proteomes" id="UP000266273"/>
    </source>
</evidence>
<dbReference type="RefSeq" id="WP_119061140.1">
    <property type="nucleotide sequence ID" value="NZ_QXDF01000001.1"/>
</dbReference>
<dbReference type="Proteomes" id="UP000266273">
    <property type="component" value="Unassembled WGS sequence"/>
</dbReference>
<reference evidence="3 4" key="1">
    <citation type="submission" date="2018-08" db="EMBL/GenBank/DDBJ databases">
        <title>Genomic Encyclopedia of Archaeal and Bacterial Type Strains, Phase II (KMG-II): from individual species to whole genera.</title>
        <authorList>
            <person name="Goeker M."/>
        </authorList>
    </citation>
    <scope>NUCLEOTIDE SEQUENCE [LARGE SCALE GENOMIC DNA]</scope>
    <source>
        <strain evidence="3 4">DSM 5002</strain>
    </source>
</reference>
<dbReference type="OrthoDB" id="4760806at2"/>
<evidence type="ECO:0000259" key="2">
    <source>
        <dbReference type="Pfam" id="PF13739"/>
    </source>
</evidence>
<dbReference type="Gene3D" id="3.30.565.40">
    <property type="entry name" value="Fervidobacterium nodosum Rt17-B1 like"/>
    <property type="match status" value="1"/>
</dbReference>
<dbReference type="AlphaFoldDB" id="A0A397Q4T5"/>
<dbReference type="InterPro" id="IPR037126">
    <property type="entry name" value="PdaC/RsiV-like_sf"/>
</dbReference>
<dbReference type="InterPro" id="IPR021729">
    <property type="entry name" value="DUF3298"/>
</dbReference>
<feature type="domain" description="Deacetylase PdaC" evidence="2">
    <location>
        <begin position="30"/>
        <end position="120"/>
    </location>
</feature>
<feature type="domain" description="DUF3298" evidence="1">
    <location>
        <begin position="148"/>
        <end position="228"/>
    </location>
</feature>
<name>A0A397Q4T5_9HYPH</name>
<dbReference type="Pfam" id="PF13739">
    <property type="entry name" value="PdaC"/>
    <property type="match status" value="1"/>
</dbReference>
<dbReference type="EMBL" id="QXDF01000001">
    <property type="protein sequence ID" value="RIA56336.1"/>
    <property type="molecule type" value="Genomic_DNA"/>
</dbReference>
<dbReference type="Gene3D" id="3.90.640.20">
    <property type="entry name" value="Heat-shock cognate protein, ATPase"/>
    <property type="match status" value="1"/>
</dbReference>
<organism evidence="3 4">
    <name type="scientific">Dichotomicrobium thermohalophilum</name>
    <dbReference type="NCBI Taxonomy" id="933063"/>
    <lineage>
        <taxon>Bacteria</taxon>
        <taxon>Pseudomonadati</taxon>
        <taxon>Pseudomonadota</taxon>
        <taxon>Alphaproteobacteria</taxon>
        <taxon>Hyphomicrobiales</taxon>
        <taxon>Hyphomicrobiaceae</taxon>
        <taxon>Dichotomicrobium</taxon>
    </lineage>
</organism>
<keyword evidence="4" id="KW-1185">Reference proteome</keyword>
<evidence type="ECO:0000313" key="3">
    <source>
        <dbReference type="EMBL" id="RIA56336.1"/>
    </source>
</evidence>
<evidence type="ECO:0000259" key="1">
    <source>
        <dbReference type="Pfam" id="PF11738"/>
    </source>
</evidence>
<gene>
    <name evidence="3" type="ORF">BXY53_1440</name>
</gene>
<comment type="caution">
    <text evidence="3">The sequence shown here is derived from an EMBL/GenBank/DDBJ whole genome shotgun (WGS) entry which is preliminary data.</text>
</comment>
<protein>
    <submittedName>
        <fullName evidence="3">Uncharacterized protein DUF3298</fullName>
    </submittedName>
</protein>
<accession>A0A397Q4T5</accession>